<reference evidence="6" key="1">
    <citation type="journal article" date="2020" name="bioRxiv">
        <title>Comparative genomics of Chlamydomonas.</title>
        <authorList>
            <person name="Craig R.J."/>
            <person name="Hasan A.R."/>
            <person name="Ness R.W."/>
            <person name="Keightley P.D."/>
        </authorList>
    </citation>
    <scope>NUCLEOTIDE SEQUENCE</scope>
    <source>
        <strain evidence="6">CCAP 11/70</strain>
    </source>
</reference>
<dbReference type="Pfam" id="PF12315">
    <property type="entry name" value="DA1-like"/>
    <property type="match status" value="1"/>
</dbReference>
<dbReference type="GO" id="GO:0046872">
    <property type="term" value="F:metal ion binding"/>
    <property type="evidence" value="ECO:0007669"/>
    <property type="project" value="UniProtKB-KW"/>
</dbReference>
<evidence type="ECO:0000313" key="7">
    <source>
        <dbReference type="Proteomes" id="UP000612055"/>
    </source>
</evidence>
<feature type="region of interest" description="Disordered" evidence="4">
    <location>
        <begin position="1"/>
        <end position="77"/>
    </location>
</feature>
<dbReference type="PANTHER" id="PTHR24209">
    <property type="entry name" value="PROTEIN DA1-RELATED 2"/>
    <property type="match status" value="1"/>
</dbReference>
<keyword evidence="1 3" id="KW-0479">Metal-binding</keyword>
<protein>
    <recommendedName>
        <fullName evidence="5">LIM zinc-binding domain-containing protein</fullName>
    </recommendedName>
</protein>
<accession>A0A835Y858</accession>
<dbReference type="GO" id="GO:0043130">
    <property type="term" value="F:ubiquitin binding"/>
    <property type="evidence" value="ECO:0007669"/>
    <property type="project" value="TreeGrafter"/>
</dbReference>
<feature type="compositionally biased region" description="Gly residues" evidence="4">
    <location>
        <begin position="34"/>
        <end position="53"/>
    </location>
</feature>
<sequence length="462" mass="49723">MGSGPPRPTPELPPASPTRTPALPPVERSRSVGSGSGGAGGSGGGAGAGGSGGASTSSGAGLPPKGAAPAPSAALRPQVTLPPPAPLYYDPNKCAGCGKAFGLLGGAFTVAAGRKWHPACFKCGFCGEAMLPGTAFSMNPGDPRPFHPDCYKHVHIPTCHVCGTYIPIEPDGRVSWKENGFWKERFCNSHDESRLVRCCGCTRIQKHGEEWPPLPDGRHLCLHCLGSVVLDTREAQPLYEDVLAFYRDEMRLPLQYKPPVLLVDGPTLNEHARKEGRDGTDAAAPVFHVRGLCVWNAYSHMPSMMRDRSGMVRSVSTALRSAGAAAMAGIVHCSVQVVLVLYGLPRLLCGSILAHELMHAWLRMAGVVSLPLKVEEGLCQLMACLWLDRQHELLHGTGSCFFFSRGVQKPEEQRLASFFSYQIRTEPSEVYGDGFREALEAFQSHGLTAMLNNIKRYGRFLP</sequence>
<dbReference type="AlphaFoldDB" id="A0A835Y858"/>
<evidence type="ECO:0000259" key="5">
    <source>
        <dbReference type="PROSITE" id="PS50023"/>
    </source>
</evidence>
<gene>
    <name evidence="6" type="ORF">HYH03_004119</name>
</gene>
<dbReference type="PROSITE" id="PS00478">
    <property type="entry name" value="LIM_DOMAIN_1"/>
    <property type="match status" value="1"/>
</dbReference>
<dbReference type="EMBL" id="JAEHOE010000012">
    <property type="protein sequence ID" value="KAG2497853.1"/>
    <property type="molecule type" value="Genomic_DNA"/>
</dbReference>
<name>A0A835Y858_9CHLO</name>
<feature type="compositionally biased region" description="Pro residues" evidence="4">
    <location>
        <begin position="1"/>
        <end position="16"/>
    </location>
</feature>
<comment type="caution">
    <text evidence="6">The sequence shown here is derived from an EMBL/GenBank/DDBJ whole genome shotgun (WGS) entry which is preliminary data.</text>
</comment>
<proteinExistence type="predicted"/>
<organism evidence="6 7">
    <name type="scientific">Edaphochlamys debaryana</name>
    <dbReference type="NCBI Taxonomy" id="47281"/>
    <lineage>
        <taxon>Eukaryota</taxon>
        <taxon>Viridiplantae</taxon>
        <taxon>Chlorophyta</taxon>
        <taxon>core chlorophytes</taxon>
        <taxon>Chlorophyceae</taxon>
        <taxon>CS clade</taxon>
        <taxon>Chlamydomonadales</taxon>
        <taxon>Chlamydomonadales incertae sedis</taxon>
        <taxon>Edaphochlamys</taxon>
    </lineage>
</organism>
<dbReference type="InterPro" id="IPR022087">
    <property type="entry name" value="DA1-like_dom"/>
</dbReference>
<keyword evidence="7" id="KW-1185">Reference proteome</keyword>
<dbReference type="OrthoDB" id="25414at2759"/>
<dbReference type="Pfam" id="PF00412">
    <property type="entry name" value="LIM"/>
    <property type="match status" value="1"/>
</dbReference>
<evidence type="ECO:0000256" key="2">
    <source>
        <dbReference type="ARBA" id="ARBA00022833"/>
    </source>
</evidence>
<evidence type="ECO:0000256" key="4">
    <source>
        <dbReference type="SAM" id="MobiDB-lite"/>
    </source>
</evidence>
<feature type="compositionally biased region" description="Low complexity" evidence="4">
    <location>
        <begin position="54"/>
        <end position="75"/>
    </location>
</feature>
<dbReference type="Proteomes" id="UP000612055">
    <property type="component" value="Unassembled WGS sequence"/>
</dbReference>
<feature type="domain" description="LIM zinc-binding" evidence="5">
    <location>
        <begin position="92"/>
        <end position="157"/>
    </location>
</feature>
<dbReference type="PANTHER" id="PTHR24209:SF7">
    <property type="entry name" value="PROTEIN DA1-RELATED 2"/>
    <property type="match status" value="1"/>
</dbReference>
<dbReference type="PROSITE" id="PS50023">
    <property type="entry name" value="LIM_DOMAIN_2"/>
    <property type="match status" value="1"/>
</dbReference>
<dbReference type="InterPro" id="IPR045218">
    <property type="entry name" value="DA1-like"/>
</dbReference>
<evidence type="ECO:0000256" key="3">
    <source>
        <dbReference type="PROSITE-ProRule" id="PRU00125"/>
    </source>
</evidence>
<keyword evidence="2 3" id="KW-0862">Zinc</keyword>
<dbReference type="SMART" id="SM00132">
    <property type="entry name" value="LIM"/>
    <property type="match status" value="1"/>
</dbReference>
<dbReference type="Gene3D" id="2.10.110.10">
    <property type="entry name" value="Cysteine Rich Protein"/>
    <property type="match status" value="1"/>
</dbReference>
<dbReference type="InterPro" id="IPR001781">
    <property type="entry name" value="Znf_LIM"/>
</dbReference>
<evidence type="ECO:0000256" key="1">
    <source>
        <dbReference type="ARBA" id="ARBA00022723"/>
    </source>
</evidence>
<keyword evidence="3" id="KW-0440">LIM domain</keyword>
<evidence type="ECO:0000313" key="6">
    <source>
        <dbReference type="EMBL" id="KAG2497853.1"/>
    </source>
</evidence>